<dbReference type="Gene3D" id="2.20.130.20">
    <property type="match status" value="1"/>
</dbReference>
<dbReference type="InterPro" id="IPR011625">
    <property type="entry name" value="A2M_N_BRD"/>
</dbReference>
<dbReference type="PANTHER" id="PTHR11412:SF171">
    <property type="entry name" value="PREGNANCY ZONE PROTEIN-LIKE PROTEIN"/>
    <property type="match status" value="1"/>
</dbReference>
<keyword evidence="7" id="KW-1185">Reference proteome</keyword>
<dbReference type="SMART" id="SM01419">
    <property type="entry name" value="Thiol-ester_cl"/>
    <property type="match status" value="1"/>
</dbReference>
<dbReference type="Pfam" id="PF01835">
    <property type="entry name" value="MG2"/>
    <property type="match status" value="1"/>
</dbReference>
<evidence type="ECO:0000259" key="3">
    <source>
        <dbReference type="SMART" id="SM01359"/>
    </source>
</evidence>
<protein>
    <submittedName>
        <fullName evidence="6">Uncharacterized protein</fullName>
    </submittedName>
</protein>
<dbReference type="InterPro" id="IPR013783">
    <property type="entry name" value="Ig-like_fold"/>
</dbReference>
<keyword evidence="2" id="KW-0732">Signal</keyword>
<dbReference type="OrthoDB" id="9998011at2759"/>
<accession>A0A9N9TZF4</accession>
<dbReference type="InterPro" id="IPR036595">
    <property type="entry name" value="A-macroglobulin_rcpt-bd_sf"/>
</dbReference>
<dbReference type="Pfam" id="PF07677">
    <property type="entry name" value="A2M_recep"/>
    <property type="match status" value="1"/>
</dbReference>
<evidence type="ECO:0000259" key="5">
    <source>
        <dbReference type="SMART" id="SM01361"/>
    </source>
</evidence>
<feature type="domain" description="Alpha-macroglobulin receptor-binding" evidence="5">
    <location>
        <begin position="1331"/>
        <end position="1421"/>
    </location>
</feature>
<dbReference type="Pfam" id="PF07678">
    <property type="entry name" value="TED_complement"/>
    <property type="match status" value="1"/>
</dbReference>
<dbReference type="Gene3D" id="2.60.40.1930">
    <property type="match status" value="2"/>
</dbReference>
<dbReference type="SUPFAM" id="SSF49410">
    <property type="entry name" value="Alpha-macroglobulin receptor domain"/>
    <property type="match status" value="1"/>
</dbReference>
<name>A0A9N9TZF4_PHYSR</name>
<dbReference type="Pfam" id="PF00207">
    <property type="entry name" value="A2M"/>
    <property type="match status" value="1"/>
</dbReference>
<dbReference type="GO" id="GO:0004866">
    <property type="term" value="F:endopeptidase inhibitor activity"/>
    <property type="evidence" value="ECO:0007669"/>
    <property type="project" value="InterPro"/>
</dbReference>
<evidence type="ECO:0000256" key="2">
    <source>
        <dbReference type="SAM" id="SignalP"/>
    </source>
</evidence>
<dbReference type="PROSITE" id="PS00477">
    <property type="entry name" value="ALPHA_2_MACROGLOBULIN"/>
    <property type="match status" value="1"/>
</dbReference>
<evidence type="ECO:0000256" key="1">
    <source>
        <dbReference type="ARBA" id="ARBA00023157"/>
    </source>
</evidence>
<dbReference type="Proteomes" id="UP001153712">
    <property type="component" value="Chromosome 6"/>
</dbReference>
<proteinExistence type="predicted"/>
<dbReference type="Pfam" id="PF07703">
    <property type="entry name" value="A2M_BRD"/>
    <property type="match status" value="1"/>
</dbReference>
<dbReference type="InterPro" id="IPR011626">
    <property type="entry name" value="Alpha-macroglobulin_TED"/>
</dbReference>
<dbReference type="Gene3D" id="2.60.40.690">
    <property type="entry name" value="Alpha-macroglobulin, receptor-binding domain"/>
    <property type="match status" value="1"/>
</dbReference>
<dbReference type="Gene3D" id="2.60.40.1940">
    <property type="match status" value="1"/>
</dbReference>
<evidence type="ECO:0000313" key="7">
    <source>
        <dbReference type="Proteomes" id="UP001153712"/>
    </source>
</evidence>
<gene>
    <name evidence="6" type="ORF">PHYEVI_LOCUS9850</name>
</gene>
<dbReference type="Pfam" id="PF17791">
    <property type="entry name" value="MG3"/>
    <property type="match status" value="1"/>
</dbReference>
<dbReference type="PANTHER" id="PTHR11412">
    <property type="entry name" value="MACROGLOBULIN / COMPLEMENT"/>
    <property type="match status" value="1"/>
</dbReference>
<feature type="domain" description="Alpha-2-macroglobulin" evidence="4">
    <location>
        <begin position="726"/>
        <end position="813"/>
    </location>
</feature>
<dbReference type="InterPro" id="IPR009048">
    <property type="entry name" value="A-macroglobulin_rcpt-bd"/>
</dbReference>
<evidence type="ECO:0000259" key="4">
    <source>
        <dbReference type="SMART" id="SM01360"/>
    </source>
</evidence>
<dbReference type="InterPro" id="IPR019742">
    <property type="entry name" value="MacrogloblnA2_CS"/>
</dbReference>
<organism evidence="6 7">
    <name type="scientific">Phyllotreta striolata</name>
    <name type="common">Striped flea beetle</name>
    <name type="synonym">Crioceris striolata</name>
    <dbReference type="NCBI Taxonomy" id="444603"/>
    <lineage>
        <taxon>Eukaryota</taxon>
        <taxon>Metazoa</taxon>
        <taxon>Ecdysozoa</taxon>
        <taxon>Arthropoda</taxon>
        <taxon>Hexapoda</taxon>
        <taxon>Insecta</taxon>
        <taxon>Pterygota</taxon>
        <taxon>Neoptera</taxon>
        <taxon>Endopterygota</taxon>
        <taxon>Coleoptera</taxon>
        <taxon>Polyphaga</taxon>
        <taxon>Cucujiformia</taxon>
        <taxon>Chrysomeloidea</taxon>
        <taxon>Chrysomelidae</taxon>
        <taxon>Galerucinae</taxon>
        <taxon>Alticini</taxon>
        <taxon>Phyllotreta</taxon>
    </lineage>
</organism>
<dbReference type="Gene3D" id="2.60.40.10">
    <property type="entry name" value="Immunoglobulins"/>
    <property type="match status" value="1"/>
</dbReference>
<feature type="chain" id="PRO_5040507091" evidence="2">
    <location>
        <begin position="17"/>
        <end position="1464"/>
    </location>
</feature>
<dbReference type="SUPFAM" id="SSF48239">
    <property type="entry name" value="Terpenoid cyclases/Protein prenyltransferases"/>
    <property type="match status" value="1"/>
</dbReference>
<keyword evidence="1" id="KW-1015">Disulfide bond</keyword>
<feature type="signal peptide" evidence="2">
    <location>
        <begin position="1"/>
        <end position="16"/>
    </location>
</feature>
<dbReference type="GO" id="GO:0005615">
    <property type="term" value="C:extracellular space"/>
    <property type="evidence" value="ECO:0007669"/>
    <property type="project" value="InterPro"/>
</dbReference>
<reference evidence="6" key="1">
    <citation type="submission" date="2022-01" db="EMBL/GenBank/DDBJ databases">
        <authorList>
            <person name="King R."/>
        </authorList>
    </citation>
    <scope>NUCLEOTIDE SEQUENCE</scope>
</reference>
<dbReference type="InterPro" id="IPR001599">
    <property type="entry name" value="Macroglobln_a2"/>
</dbReference>
<sequence>MAGFIAFIVIINCVFGAAFDSNVSKKSGFVLSMPRVLVAGRNHSVCLSLHNIHIPAESTILLKRKDQRTLITKFIDTEHGCFEIFVGKIGQQEARLINVKVQVQSKGSLYSARNLDPVLVYPSKWTKTFVDTDRAVYKPGDKVRFRVLVVDEKFMPVNIKIPKISIKNPLDVDVVVWEDVILENGLASLEYEMVNQSLLGKWKIETQGETRSFELSKYTLPRFKVHLEAPRRVYFKSKHFEIDVCARYSHGRPVKGSAFVKISNLRGKTRPFDELKEMENGCGKFTVPSEHFLLTSEESEMQLRVTATVTEKGTDIIEVVFGKIVVDFRPYIVRFSNEALFQPGLPYRGKLTFDNVYADLSGEIVRICYSIAIRKSWNYVDDEQCSDFPLSQLDELDFSVLPMTRNVIHVNFYAKSLNRSLVEDTFLAVRLFSPSNSYIQIQSEEKKPEECRLQMQYKITFTTDHFADNETVTFYYIIKSSTNASKMRKIEHRVKKIAPDYRRILGNIVGGKHKHTKSGVHADSFLLRFKLERRITFEYKFLIYYIDKHGETVAASKVIKVQPCLMKVGANWSQRQLVPGSTAYLNIATTSQSLCSVSAVDKSSAFLASNRRIVTDLEALMKSFSPEERDRVNSTRKMCLERDRRHGNSFREWSSKRHVYGFAEDYDALDVFNTFRSVIVTNLRVVSKSCYQGPILSNTDRVQLLTQQYDTNEEQVTSIRSQFEETWLWELIPVRGSIQLKRHLPHGITSYKTNVLCVSDTEGVGIADETDITSFQNVFVEVLAPFSVRRGEIFHLYVHVSNYQHPIPIRLNVGFSAGLESVDVESERSVSYCVGSNDTITHKFKLKALGLGLVNVSVLVETDNQYPMFCGPATILFKRDSEVKSILVEPEGFDLSKTRAALLCASNSLIDDKVFWNVSIPDEIVPGTYKAEVNLNGDILGKTVENLDELLDVPTGCGEQIMSTMAPNLFIMRYLNSTDTLTKPVKQKILRNLKLGYQRILNYLHKDGSFSAFGYHDPMGSTFLTTFVVKILTEAKQFIYIDHHLIQKALTWIYERQLENGCFHSMLHVFQDMGGASSENSTAGLTSYVILSLLQAGIEVPQRVKTNAIYCIRSQVDPDKYSLAINSYALLLMGAEEDGNKSLQRLLASAERHRNMMWWTSKGEASDVEVTSYGLMALLQRNSSKHWADALGVVRWLSTKYGAKGSFVSSQDTAVALEALSKYSGVLKSNELNMLIRVETPHNEYNLTLTDEDGLKSRRIALRASNGSVAIGVVGVGCVLVQITQRYNLMGIAKSEAFEFAMEVAPLSTINRCSISSLSSCLAYKAPDGPSNMAVMEVFLPTGYQADRSSLYKLVQIRNTSKVEMFEEGNDKVNFYLTKLDERLVCFSFNIFERYLVEGRKEALIKLYNYYNPEYEIRQYYNVSSDCSANKSRSEVPEIIGKETNSNRSELVQDLDVTAIDVQL</sequence>
<dbReference type="SMART" id="SM01361">
    <property type="entry name" value="A2M_recep"/>
    <property type="match status" value="1"/>
</dbReference>
<dbReference type="Gene3D" id="2.60.120.1540">
    <property type="match status" value="1"/>
</dbReference>
<dbReference type="SMART" id="SM01360">
    <property type="entry name" value="A2M"/>
    <property type="match status" value="1"/>
</dbReference>
<dbReference type="EMBL" id="OU900099">
    <property type="protein sequence ID" value="CAG9863564.1"/>
    <property type="molecule type" value="Genomic_DNA"/>
</dbReference>
<feature type="domain" description="Alpha-2-macroglobulin bait region" evidence="3">
    <location>
        <begin position="439"/>
        <end position="607"/>
    </location>
</feature>
<evidence type="ECO:0000313" key="6">
    <source>
        <dbReference type="EMBL" id="CAG9863564.1"/>
    </source>
</evidence>
<dbReference type="InterPro" id="IPR008930">
    <property type="entry name" value="Terpenoid_cyclase/PrenylTrfase"/>
</dbReference>
<dbReference type="InterPro" id="IPR041555">
    <property type="entry name" value="MG3"/>
</dbReference>
<dbReference type="InterPro" id="IPR002890">
    <property type="entry name" value="MG2"/>
</dbReference>
<dbReference type="Gene3D" id="1.50.10.20">
    <property type="match status" value="1"/>
</dbReference>
<dbReference type="SMART" id="SM01359">
    <property type="entry name" value="A2M_N_2"/>
    <property type="match status" value="1"/>
</dbReference>
<dbReference type="InterPro" id="IPR050473">
    <property type="entry name" value="A2M/Complement_sys"/>
</dbReference>
<dbReference type="InterPro" id="IPR047565">
    <property type="entry name" value="Alpha-macroglob_thiol-ester_cl"/>
</dbReference>